<reference evidence="3" key="2">
    <citation type="journal article" date="2021" name="PeerJ">
        <title>Extensive microbial diversity within the chicken gut microbiome revealed by metagenomics and culture.</title>
        <authorList>
            <person name="Gilroy R."/>
            <person name="Ravi A."/>
            <person name="Getino M."/>
            <person name="Pursley I."/>
            <person name="Horton D.L."/>
            <person name="Alikhan N.F."/>
            <person name="Baker D."/>
            <person name="Gharbi K."/>
            <person name="Hall N."/>
            <person name="Watson M."/>
            <person name="Adriaenssens E.M."/>
            <person name="Foster-Nyarko E."/>
            <person name="Jarju S."/>
            <person name="Secka A."/>
            <person name="Antonio M."/>
            <person name="Oren A."/>
            <person name="Chaudhuri R.R."/>
            <person name="La Ragione R."/>
            <person name="Hildebrand F."/>
            <person name="Pallen M.J."/>
        </authorList>
    </citation>
    <scope>NUCLEOTIDE SEQUENCE</scope>
    <source>
        <strain evidence="3">B1-20833</strain>
    </source>
</reference>
<feature type="coiled-coil region" evidence="1">
    <location>
        <begin position="253"/>
        <end position="287"/>
    </location>
</feature>
<evidence type="ECO:0000313" key="3">
    <source>
        <dbReference type="EMBL" id="MBO8451644.1"/>
    </source>
</evidence>
<organism evidence="3 4">
    <name type="scientific">Candidatus Cryptobacteroides intestinavium</name>
    <dbReference type="NCBI Taxonomy" id="2840766"/>
    <lineage>
        <taxon>Bacteria</taxon>
        <taxon>Pseudomonadati</taxon>
        <taxon>Bacteroidota</taxon>
        <taxon>Bacteroidia</taxon>
        <taxon>Bacteroidales</taxon>
        <taxon>Candidatus Cryptobacteroides</taxon>
    </lineage>
</organism>
<comment type="caution">
    <text evidence="3">The sequence shown here is derived from an EMBL/GenBank/DDBJ whole genome shotgun (WGS) entry which is preliminary data.</text>
</comment>
<proteinExistence type="predicted"/>
<evidence type="ECO:0000313" key="4">
    <source>
        <dbReference type="Proteomes" id="UP000823661"/>
    </source>
</evidence>
<accession>A0A9D9EX52</accession>
<evidence type="ECO:0000256" key="1">
    <source>
        <dbReference type="SAM" id="Coils"/>
    </source>
</evidence>
<keyword evidence="2" id="KW-0812">Transmembrane</keyword>
<protein>
    <submittedName>
        <fullName evidence="3">Uncharacterized protein</fullName>
    </submittedName>
</protein>
<reference evidence="3" key="1">
    <citation type="submission" date="2020-10" db="EMBL/GenBank/DDBJ databases">
        <authorList>
            <person name="Gilroy R."/>
        </authorList>
    </citation>
    <scope>NUCLEOTIDE SEQUENCE</scope>
    <source>
        <strain evidence="3">B1-20833</strain>
    </source>
</reference>
<dbReference type="AlphaFoldDB" id="A0A9D9EX52"/>
<keyword evidence="1" id="KW-0175">Coiled coil</keyword>
<feature type="transmembrane region" description="Helical" evidence="2">
    <location>
        <begin position="197"/>
        <end position="218"/>
    </location>
</feature>
<gene>
    <name evidence="3" type="ORF">IAC06_02000</name>
</gene>
<dbReference type="Proteomes" id="UP000823661">
    <property type="component" value="Unassembled WGS sequence"/>
</dbReference>
<evidence type="ECO:0000256" key="2">
    <source>
        <dbReference type="SAM" id="Phobius"/>
    </source>
</evidence>
<keyword evidence="2" id="KW-1133">Transmembrane helix</keyword>
<keyword evidence="2" id="KW-0472">Membrane</keyword>
<sequence length="293" mass="33726">MASMNRLQKIQNRFREYRMSMRTKLNLGLGSIAAMLLLSSIISILEYRRMSNYVTDLVADNIRNINVAQKLVSMSDEYNLKVLATIGEEDSISVSVPEFDRQAFMAQCDGLRTSISSKEAFPLADSVIYAYSAYMLTSLELPRVMASDFINSRDWFFNRLQPRYNRLRADIERLTDAAYSDLQTNSLTFQDSFYRSIIPGIVSVGAGLVLVLLLMFFIRSYYVSPVYRMLAALEDFTLRNQKYMCSFDGNDQMAALNSQITEVTEENVELRRRVKSLRDERERLIEAVQSVQE</sequence>
<dbReference type="EMBL" id="JADIMI010000017">
    <property type="protein sequence ID" value="MBO8451644.1"/>
    <property type="molecule type" value="Genomic_DNA"/>
</dbReference>
<name>A0A9D9EX52_9BACT</name>